<dbReference type="AlphaFoldDB" id="A0A4Z0MDZ8"/>
<evidence type="ECO:0000313" key="2">
    <source>
        <dbReference type="Proteomes" id="UP000298284"/>
    </source>
</evidence>
<organism evidence="1 2">
    <name type="scientific">Hymenobacter wooponensis</name>
    <dbReference type="NCBI Taxonomy" id="1525360"/>
    <lineage>
        <taxon>Bacteria</taxon>
        <taxon>Pseudomonadati</taxon>
        <taxon>Bacteroidota</taxon>
        <taxon>Cytophagia</taxon>
        <taxon>Cytophagales</taxon>
        <taxon>Hymenobacteraceae</taxon>
        <taxon>Hymenobacter</taxon>
    </lineage>
</organism>
<dbReference type="OrthoDB" id="878538at2"/>
<dbReference type="EMBL" id="SRKZ01000008">
    <property type="protein sequence ID" value="TGD77577.1"/>
    <property type="molecule type" value="Genomic_DNA"/>
</dbReference>
<proteinExistence type="predicted"/>
<gene>
    <name evidence="1" type="ORF">EU557_22635</name>
</gene>
<evidence type="ECO:0008006" key="3">
    <source>
        <dbReference type="Google" id="ProtNLM"/>
    </source>
</evidence>
<protein>
    <recommendedName>
        <fullName evidence="3">STAS/SEC14 domain-containing protein</fullName>
    </recommendedName>
</protein>
<dbReference type="Proteomes" id="UP000298284">
    <property type="component" value="Unassembled WGS sequence"/>
</dbReference>
<evidence type="ECO:0000313" key="1">
    <source>
        <dbReference type="EMBL" id="TGD77577.1"/>
    </source>
</evidence>
<dbReference type="RefSeq" id="WP_135532763.1">
    <property type="nucleotide sequence ID" value="NZ_SRKZ01000008.1"/>
</dbReference>
<keyword evidence="2" id="KW-1185">Reference proteome</keyword>
<name>A0A4Z0MDZ8_9BACT</name>
<sequence length="135" mass="15116">MPDSLFELHPAGCLALSAQGVVMLTVEPGAVELRAAQDLFERALLLLRRSQRPKLLLDLRYWASDEPPLISWLLLDWGPRAMASGYLRQVAVLPSAMPLVRLQATQFCLEARRHYGLISRIFCAHPPTAALEWLA</sequence>
<comment type="caution">
    <text evidence="1">The sequence shown here is derived from an EMBL/GenBank/DDBJ whole genome shotgun (WGS) entry which is preliminary data.</text>
</comment>
<accession>A0A4Z0MDZ8</accession>
<reference evidence="1 2" key="1">
    <citation type="submission" date="2019-04" db="EMBL/GenBank/DDBJ databases">
        <authorList>
            <person name="Feng G."/>
            <person name="Zhang J."/>
            <person name="Zhu H."/>
        </authorList>
    </citation>
    <scope>NUCLEOTIDE SEQUENCE [LARGE SCALE GENOMIC DNA]</scope>
    <source>
        <strain evidence="1 2">JCM 19491</strain>
    </source>
</reference>